<dbReference type="AlphaFoldDB" id="A0A6P7FJB3"/>
<evidence type="ECO:0000313" key="8">
    <source>
        <dbReference type="RefSeq" id="XP_028133107.1"/>
    </source>
</evidence>
<dbReference type="PROSITE" id="PS51225">
    <property type="entry name" value="MARVEL"/>
    <property type="match status" value="1"/>
</dbReference>
<keyword evidence="3 6" id="KW-1133">Transmembrane helix</keyword>
<evidence type="ECO:0000256" key="3">
    <source>
        <dbReference type="ARBA" id="ARBA00022989"/>
    </source>
</evidence>
<accession>A0A6P7FJB3</accession>
<evidence type="ECO:0000256" key="6">
    <source>
        <dbReference type="SAM" id="Phobius"/>
    </source>
</evidence>
<keyword evidence="2 5" id="KW-0812">Transmembrane</keyword>
<dbReference type="RefSeq" id="XP_028133108.1">
    <property type="nucleotide sequence ID" value="XM_028277307.1"/>
</dbReference>
<evidence type="ECO:0000256" key="4">
    <source>
        <dbReference type="ARBA" id="ARBA00023136"/>
    </source>
</evidence>
<dbReference type="GO" id="GO:0016020">
    <property type="term" value="C:membrane"/>
    <property type="evidence" value="ECO:0007669"/>
    <property type="project" value="UniProtKB-SubCell"/>
</dbReference>
<feature type="domain" description="MARVEL" evidence="7">
    <location>
        <begin position="34"/>
        <end position="177"/>
    </location>
</feature>
<gene>
    <name evidence="8 9" type="primary">LOC114328452</name>
</gene>
<comment type="subcellular location">
    <subcellularLocation>
        <location evidence="1">Membrane</location>
        <topology evidence="1">Multi-pass membrane protein</topology>
    </subcellularLocation>
</comment>
<dbReference type="KEGG" id="dvv:114328452"/>
<proteinExistence type="predicted"/>
<feature type="transmembrane region" description="Helical" evidence="6">
    <location>
        <begin position="74"/>
        <end position="95"/>
    </location>
</feature>
<evidence type="ECO:0000256" key="5">
    <source>
        <dbReference type="PROSITE-ProRule" id="PRU00581"/>
    </source>
</evidence>
<dbReference type="InterPro" id="IPR008253">
    <property type="entry name" value="Marvel"/>
</dbReference>
<dbReference type="RefSeq" id="XP_028133107.1">
    <property type="nucleotide sequence ID" value="XM_028277306.1"/>
</dbReference>
<sequence>MARGPTIVAVHSAASQGGINCCFCRCCTCLQLQVLKSPEGIIKLAEIVLGFFCQSLALNFGAGYASTIGSSYQSFLSTASWCLLTSFLLLFSYVCSQKSLNLLRSSLFETLFNGVAALSYFGSCSYLGWAVNTFLQPMYVITPFFQVYPAMSAAYMMGTILGCIYAYDGYKSYQYFKGFR</sequence>
<evidence type="ECO:0000313" key="9">
    <source>
        <dbReference type="RefSeq" id="XP_028133108.1"/>
    </source>
</evidence>
<feature type="transmembrane region" description="Helical" evidence="6">
    <location>
        <begin position="107"/>
        <end position="128"/>
    </location>
</feature>
<protein>
    <submittedName>
        <fullName evidence="8 9">Protein singles bar</fullName>
    </submittedName>
</protein>
<feature type="transmembrane region" description="Helical" evidence="6">
    <location>
        <begin position="41"/>
        <end position="62"/>
    </location>
</feature>
<reference evidence="8 9" key="1">
    <citation type="submission" date="2025-04" db="UniProtKB">
        <authorList>
            <consortium name="RefSeq"/>
        </authorList>
    </citation>
    <scope>IDENTIFICATION</scope>
    <source>
        <tissue evidence="8 9">Whole insect</tissue>
    </source>
</reference>
<evidence type="ECO:0000256" key="2">
    <source>
        <dbReference type="ARBA" id="ARBA00022692"/>
    </source>
</evidence>
<keyword evidence="4 5" id="KW-0472">Membrane</keyword>
<feature type="transmembrane region" description="Helical" evidence="6">
    <location>
        <begin position="148"/>
        <end position="167"/>
    </location>
</feature>
<name>A0A6P7FJB3_DIAVI</name>
<evidence type="ECO:0000256" key="1">
    <source>
        <dbReference type="ARBA" id="ARBA00004141"/>
    </source>
</evidence>
<dbReference type="OrthoDB" id="10044855at2759"/>
<evidence type="ECO:0000259" key="7">
    <source>
        <dbReference type="PROSITE" id="PS51225"/>
    </source>
</evidence>
<dbReference type="Pfam" id="PF01284">
    <property type="entry name" value="MARVEL"/>
    <property type="match status" value="1"/>
</dbReference>
<organism evidence="9">
    <name type="scientific">Diabrotica virgifera virgifera</name>
    <name type="common">western corn rootworm</name>
    <dbReference type="NCBI Taxonomy" id="50390"/>
    <lineage>
        <taxon>Eukaryota</taxon>
        <taxon>Metazoa</taxon>
        <taxon>Ecdysozoa</taxon>
        <taxon>Arthropoda</taxon>
        <taxon>Hexapoda</taxon>
        <taxon>Insecta</taxon>
        <taxon>Pterygota</taxon>
        <taxon>Neoptera</taxon>
        <taxon>Endopterygota</taxon>
        <taxon>Coleoptera</taxon>
        <taxon>Polyphaga</taxon>
        <taxon>Cucujiformia</taxon>
        <taxon>Chrysomeloidea</taxon>
        <taxon>Chrysomelidae</taxon>
        <taxon>Galerucinae</taxon>
        <taxon>Diabroticina</taxon>
        <taxon>Diabroticites</taxon>
        <taxon>Diabrotica</taxon>
    </lineage>
</organism>